<feature type="region of interest" description="Disordered" evidence="1">
    <location>
        <begin position="81"/>
        <end position="112"/>
    </location>
</feature>
<gene>
    <name evidence="2" type="ORF">SEV965_LOCUS32752</name>
</gene>
<feature type="compositionally biased region" description="Low complexity" evidence="1">
    <location>
        <begin position="416"/>
        <end position="434"/>
    </location>
</feature>
<dbReference type="GO" id="GO:0043565">
    <property type="term" value="F:sequence-specific DNA binding"/>
    <property type="evidence" value="ECO:0007669"/>
    <property type="project" value="TreeGrafter"/>
</dbReference>
<evidence type="ECO:0000313" key="2">
    <source>
        <dbReference type="EMBL" id="CAF1431155.1"/>
    </source>
</evidence>
<dbReference type="GO" id="GO:0010468">
    <property type="term" value="P:regulation of gene expression"/>
    <property type="evidence" value="ECO:0007669"/>
    <property type="project" value="TreeGrafter"/>
</dbReference>
<evidence type="ECO:0000313" key="3">
    <source>
        <dbReference type="Proteomes" id="UP000663889"/>
    </source>
</evidence>
<feature type="compositionally biased region" description="Low complexity" evidence="1">
    <location>
        <begin position="505"/>
        <end position="515"/>
    </location>
</feature>
<protein>
    <submittedName>
        <fullName evidence="2">Uncharacterized protein</fullName>
    </submittedName>
</protein>
<organism evidence="2 3">
    <name type="scientific">Rotaria sordida</name>
    <dbReference type="NCBI Taxonomy" id="392033"/>
    <lineage>
        <taxon>Eukaryota</taxon>
        <taxon>Metazoa</taxon>
        <taxon>Spiralia</taxon>
        <taxon>Gnathifera</taxon>
        <taxon>Rotifera</taxon>
        <taxon>Eurotatoria</taxon>
        <taxon>Bdelloidea</taxon>
        <taxon>Philodinida</taxon>
        <taxon>Philodinidae</taxon>
        <taxon>Rotaria</taxon>
    </lineage>
</organism>
<dbReference type="Proteomes" id="UP000663889">
    <property type="component" value="Unassembled WGS sequence"/>
</dbReference>
<feature type="region of interest" description="Disordered" evidence="1">
    <location>
        <begin position="273"/>
        <end position="293"/>
    </location>
</feature>
<sequence>MSKKSIILSPLKRPSTRSLSSTKPSLQQDKYTFQSDDEDHNTKPILIRKSNTPIITTKRPRGRPPKTPKIEEISTRTSISSINSEIEEKKRSNKRSYEKPVTRRASRLGSQTNTPVNQIREKIKINSTPPIIITPKKRGRKPKMLSTTPLISTDEQQKNENENLLPSSIIKRQYIKKSLEDNNNNNNNNTTTTTIINSKIDEKDLMQFGSPEQDDFSDDSVDFVWKGSSKMAIEILKRRIPKDDQYSSLLIQSDPTAQRKRAIIPRLTNFDALSGQPTDNTITTNDNNNNEERLTKKSNSIITLNNAFQNDFDYSYNDTGTKMSTTTTTTQATDDDKPRPRVYAVKSTTMKSRLQQQQQQQQQQQPDIKRPKWMNDQQGKPDDDDDEEHIQTAGEEPNDYDYVPKGQYMPKRPNYRGRGTYPGRRGTGMRGRPPGSRRHWTNDDDDDDYDQYEETNSRYGPRKQTPYRSTRPMYDMADDDDYDKNRRMSLTQAYRRSTDIRQPIGNRRIGINNGNHPIYKDDDYYQQQQQQQQQSRSTTTTLNRLPTTHSTSMNTGNTFVAKINDAQLSEVANQSQIFFVNMPQQDQKNQQVLSVLASEQQQVLPVAVVQQAKVETQSSSTTNSTTSQNQTLAFTVKLPVDTPKQKKILPKPSSSSTTTNSQANSIASANANKPFAWSRPPGRIQLNNDEQNMGKGLTITPINTDLDTMEAAHVLATAADVTMAADARRKAQQHDDDMTMITDETPSNIANEETVQCEDDGQKNQMQQIGTITANIIDENGVEHTVLLSTEEAQQLLGSQGAIIVDGDGQPISIQPAQTQTYLSPFALDQAQLQALLTQAGIDPNTPLTIEQIDPNQQQQVATLCTSPGGTQYTVLTQGPAQQQQFILQPALTNEPPPPPPPPQPIAPKEDPSSPPKRRAFAVKSTIAPTESTFDDMNMNERPRRKIFATKSTVSPIEQIDDEGITGTRAYHRK</sequence>
<feature type="compositionally biased region" description="Low complexity" evidence="1">
    <location>
        <begin position="278"/>
        <end position="288"/>
    </location>
</feature>
<feature type="compositionally biased region" description="Acidic residues" evidence="1">
    <location>
        <begin position="443"/>
        <end position="453"/>
    </location>
</feature>
<comment type="caution">
    <text evidence="2">The sequence shown here is derived from an EMBL/GenBank/DDBJ whole genome shotgun (WGS) entry which is preliminary data.</text>
</comment>
<feature type="region of interest" description="Disordered" evidence="1">
    <location>
        <begin position="1"/>
        <end position="69"/>
    </location>
</feature>
<feature type="region of interest" description="Disordered" evidence="1">
    <location>
        <begin position="314"/>
        <end position="485"/>
    </location>
</feature>
<accession>A0A815NC34</accession>
<proteinExistence type="predicted"/>
<dbReference type="GO" id="GO:0005634">
    <property type="term" value="C:nucleus"/>
    <property type="evidence" value="ECO:0007669"/>
    <property type="project" value="TreeGrafter"/>
</dbReference>
<feature type="region of interest" description="Disordered" evidence="1">
    <location>
        <begin position="643"/>
        <end position="663"/>
    </location>
</feature>
<feature type="compositionally biased region" description="Pro residues" evidence="1">
    <location>
        <begin position="895"/>
        <end position="906"/>
    </location>
</feature>
<feature type="compositionally biased region" description="Polar residues" evidence="1">
    <location>
        <begin position="16"/>
        <end position="34"/>
    </location>
</feature>
<feature type="region of interest" description="Disordered" evidence="1">
    <location>
        <begin position="505"/>
        <end position="554"/>
    </location>
</feature>
<feature type="compositionally biased region" description="Basic and acidic residues" evidence="1">
    <location>
        <begin position="86"/>
        <end position="101"/>
    </location>
</feature>
<dbReference type="EMBL" id="CAJNOU010004200">
    <property type="protein sequence ID" value="CAF1431155.1"/>
    <property type="molecule type" value="Genomic_DNA"/>
</dbReference>
<dbReference type="AlphaFoldDB" id="A0A815NC34"/>
<feature type="compositionally biased region" description="Low complexity" evidence="1">
    <location>
        <begin position="526"/>
        <end position="551"/>
    </location>
</feature>
<dbReference type="PANTHER" id="PTHR14312">
    <property type="entry name" value="CREB/ATF BZIP TRANSCRIPTION FACTOR"/>
    <property type="match status" value="1"/>
</dbReference>
<reference evidence="2" key="1">
    <citation type="submission" date="2021-02" db="EMBL/GenBank/DDBJ databases">
        <authorList>
            <person name="Nowell W R."/>
        </authorList>
    </citation>
    <scope>NUCLEOTIDE SEQUENCE</scope>
</reference>
<feature type="region of interest" description="Disordered" evidence="1">
    <location>
        <begin position="891"/>
        <end position="945"/>
    </location>
</feature>
<feature type="compositionally biased region" description="Low complexity" evidence="1">
    <location>
        <begin position="355"/>
        <end position="365"/>
    </location>
</feature>
<evidence type="ECO:0000256" key="1">
    <source>
        <dbReference type="SAM" id="MobiDB-lite"/>
    </source>
</evidence>
<feature type="compositionally biased region" description="Low complexity" evidence="1">
    <location>
        <begin position="653"/>
        <end position="663"/>
    </location>
</feature>
<dbReference type="PANTHER" id="PTHR14312:SF1">
    <property type="entry name" value="BASIC-LEUCINE ZIPPER TRANSCRIPTION FACTOR A"/>
    <property type="match status" value="1"/>
</dbReference>
<name>A0A815NC34_9BILA</name>
<feature type="compositionally biased region" description="Low complexity" evidence="1">
    <location>
        <begin position="318"/>
        <end position="332"/>
    </location>
</feature>